<dbReference type="InterPro" id="IPR025574">
    <property type="entry name" value="Nucleoporin_FG_rpt"/>
</dbReference>
<dbReference type="Gene3D" id="3.40.50.410">
    <property type="entry name" value="von Willebrand factor, type A domain"/>
    <property type="match status" value="1"/>
</dbReference>
<dbReference type="AlphaFoldDB" id="A0A9P6G4G0"/>
<proteinExistence type="predicted"/>
<dbReference type="PANTHER" id="PTHR45737:SF6">
    <property type="entry name" value="VON WILLEBRAND FACTOR A DOMAIN-CONTAINING PROTEIN 5A"/>
    <property type="match status" value="1"/>
</dbReference>
<dbReference type="GO" id="GO:0005643">
    <property type="term" value="C:nuclear pore"/>
    <property type="evidence" value="ECO:0007669"/>
    <property type="project" value="UniProtKB-SubCell"/>
</dbReference>
<dbReference type="Pfam" id="PF13768">
    <property type="entry name" value="VWA_3"/>
    <property type="match status" value="1"/>
</dbReference>
<organism evidence="6 7">
    <name type="scientific">Paraphaeosphaeria minitans</name>
    <dbReference type="NCBI Taxonomy" id="565426"/>
    <lineage>
        <taxon>Eukaryota</taxon>
        <taxon>Fungi</taxon>
        <taxon>Dikarya</taxon>
        <taxon>Ascomycota</taxon>
        <taxon>Pezizomycotina</taxon>
        <taxon>Dothideomycetes</taxon>
        <taxon>Pleosporomycetidae</taxon>
        <taxon>Pleosporales</taxon>
        <taxon>Massarineae</taxon>
        <taxon>Didymosphaeriaceae</taxon>
        <taxon>Paraphaeosphaeria</taxon>
    </lineage>
</organism>
<keyword evidence="2" id="KW-0653">Protein transport</keyword>
<gene>
    <name evidence="6" type="ORF">PMIN01_13139</name>
</gene>
<dbReference type="InterPro" id="IPR036465">
    <property type="entry name" value="vWFA_dom_sf"/>
</dbReference>
<evidence type="ECO:0000259" key="4">
    <source>
        <dbReference type="PROSITE" id="PS50234"/>
    </source>
</evidence>
<dbReference type="EMBL" id="WJXW01000018">
    <property type="protein sequence ID" value="KAF9728759.1"/>
    <property type="molecule type" value="Genomic_DNA"/>
</dbReference>
<feature type="region of interest" description="Disordered" evidence="3">
    <location>
        <begin position="841"/>
        <end position="982"/>
    </location>
</feature>
<reference evidence="6" key="1">
    <citation type="journal article" date="2020" name="Mol. Plant Microbe Interact.">
        <title>Genome Sequence of the Biocontrol Agent Coniothyrium minitans strain Conio (IMI 134523).</title>
        <authorList>
            <person name="Patel D."/>
            <person name="Shittu T.A."/>
            <person name="Baroncelli R."/>
            <person name="Muthumeenakshi S."/>
            <person name="Osborne T.H."/>
            <person name="Janganan T.K."/>
            <person name="Sreenivasaprasad S."/>
        </authorList>
    </citation>
    <scope>NUCLEOTIDE SEQUENCE</scope>
    <source>
        <strain evidence="6">Conio</strain>
    </source>
</reference>
<keyword evidence="2" id="KW-0509">mRNA transport</keyword>
<evidence type="ECO:0000256" key="1">
    <source>
        <dbReference type="ARBA" id="ARBA00004567"/>
    </source>
</evidence>
<evidence type="ECO:0000256" key="2">
    <source>
        <dbReference type="ARBA" id="ARBA00023132"/>
    </source>
</evidence>
<accession>A0A9P6G4G0</accession>
<comment type="caution">
    <text evidence="6">The sequence shown here is derived from an EMBL/GenBank/DDBJ whole genome shotgun (WGS) entry which is preliminary data.</text>
</comment>
<dbReference type="PROSITE" id="PS51468">
    <property type="entry name" value="VIT"/>
    <property type="match status" value="1"/>
</dbReference>
<dbReference type="PANTHER" id="PTHR45737">
    <property type="entry name" value="VON WILLEBRAND FACTOR A DOMAIN-CONTAINING PROTEIN 5A"/>
    <property type="match status" value="1"/>
</dbReference>
<dbReference type="Pfam" id="PF08487">
    <property type="entry name" value="VIT"/>
    <property type="match status" value="1"/>
</dbReference>
<keyword evidence="7" id="KW-1185">Reference proteome</keyword>
<feature type="domain" description="VIT" evidence="5">
    <location>
        <begin position="22"/>
        <end position="153"/>
    </location>
</feature>
<name>A0A9P6G4G0_9PLEO</name>
<feature type="compositionally biased region" description="Low complexity" evidence="3">
    <location>
        <begin position="1035"/>
        <end position="1052"/>
    </location>
</feature>
<dbReference type="SUPFAM" id="SSF53300">
    <property type="entry name" value="vWA-like"/>
    <property type="match status" value="1"/>
</dbReference>
<dbReference type="Pfam" id="PF13634">
    <property type="entry name" value="Nucleoporin_FG"/>
    <property type="match status" value="2"/>
</dbReference>
<dbReference type="InterPro" id="IPR002035">
    <property type="entry name" value="VWF_A"/>
</dbReference>
<evidence type="ECO:0000313" key="6">
    <source>
        <dbReference type="EMBL" id="KAF9728759.1"/>
    </source>
</evidence>
<keyword evidence="2" id="KW-0811">Translocation</keyword>
<sequence>MFGQKLVPICGLYYTNSPSRQRPGLFPGAVKERVFLPQVHFEAHATVLQTTSRVTLTQTFINPSATKAVREVKYVFPLYEGISVTGFICHFADRTIVGEVKEKNEAKQDYSQAVQRGETAGLFEQLETADTFMTTIGNVPPGARVVIELAYLGELKHDMEVDGIRFTIPSIITSRYGRTDAGSEAALAQFQKITPSRGGHSGNVSITVDAEMPEGSFIQKVLSPSHPISVSMGTTSIAPNDEPTMTKASATLGIQSTHLDSDFVLQIVAKDTGVPKAILETHPTIPNQRALMATLVPKFALPPQSPEIVFVCDRSGSMEGTRIALAKQALRIFLKSLPVSAMFNICSFGSTHSFLWPRSVAYSQKTLDEAIQHVGSLAANYGGTEMLEPLKATIQQRYRDLPLEVMMLTDGAIWNQDILFTYLNEQVQDTKAPIRVYSLGVGSGVSHSLIEGIARAGNGFSQTVGEGEKMDSKVVRMLKGALSPHVNDYTLEVKYAGGIESLDEEEDFEIVERVADSLTVKLDLNKKEEGPKPVSQEIPSRCAPFNTDVLQIKPISLFDPFADPDRSERPVPGASQIRNLPIVATPKIIQAPSKVPSLFAFNRTTVFLLLGPEAPHQTPLSVILRGTSTHGPLELEFPIQILDKPGTTIHQLATKKATHELEQGRGWLAEAKDESGKLLKERYESRFNSMVECAAVSLGVQFQVSGKWCSFVAVEKDRPNDAEKKQTQWEYLEDEPAPEPLQSGLFGLFGNLASGPSGTPNLGGATHQAIQSANPFPRGPSSGCAMPGNRRTYGGLFGGPPAAAAPSSGGLFGNLGNVNNPAFGTHVPQRDAYGPGVGLFGNGPPAPAPSLQGAQSAQHVQGGGWGSIPSGVTPFGSSSNALSIPAATGRGLFGGHQQQQQQQKNPGSLFGASQPQSKPSGLFGAAQPQPQQSGGLLGSSQSLQQHNRAAFGQAQQQSQQSGGLFGQQPQNPPFNNLGLGNDDSHALENFDFDSFLHAKDSTGFGSTGVEFGFREGLGQQEQQVQQQTAQQMAQRQQIAQMQQMAQPQQASAFGSPSPAPQPQGNHALQDYQMQCMLLEQQNKNRLLMARQEKDILASAFDATTNSEGVTSPPKTDDETLSLLIHLQTFDGAWEYSLSLFLALNIREHVMEEARTRLNRHLSSKAAAGEKVKYNETEWATSLAIVCLETKLASLQRSWELVVDKAKAWLSVSVGKKGVEEVLDRAKELSDEIGNYDGSRMRSGN</sequence>
<evidence type="ECO:0000256" key="3">
    <source>
        <dbReference type="SAM" id="MobiDB-lite"/>
    </source>
</evidence>
<protein>
    <submittedName>
        <fullName evidence="6">Vault protein inter-alpha-trypsin</fullName>
    </submittedName>
</protein>
<dbReference type="SMART" id="SM00327">
    <property type="entry name" value="VWA"/>
    <property type="match status" value="1"/>
</dbReference>
<keyword evidence="2" id="KW-0539">Nucleus</keyword>
<evidence type="ECO:0000259" key="5">
    <source>
        <dbReference type="PROSITE" id="PS51468"/>
    </source>
</evidence>
<comment type="subcellular location">
    <subcellularLocation>
        <location evidence="1">Nucleus</location>
        <location evidence="1">Nuclear pore complex</location>
    </subcellularLocation>
</comment>
<dbReference type="Proteomes" id="UP000756921">
    <property type="component" value="Unassembled WGS sequence"/>
</dbReference>
<feature type="compositionally biased region" description="Low complexity" evidence="3">
    <location>
        <begin position="927"/>
        <end position="969"/>
    </location>
</feature>
<feature type="domain" description="VWFA" evidence="4">
    <location>
        <begin position="307"/>
        <end position="486"/>
    </location>
</feature>
<dbReference type="PROSITE" id="PS50234">
    <property type="entry name" value="VWFA"/>
    <property type="match status" value="1"/>
</dbReference>
<evidence type="ECO:0000313" key="7">
    <source>
        <dbReference type="Proteomes" id="UP000756921"/>
    </source>
</evidence>
<dbReference type="SMART" id="SM00609">
    <property type="entry name" value="VIT"/>
    <property type="match status" value="1"/>
</dbReference>
<keyword evidence="2" id="KW-0813">Transport</keyword>
<dbReference type="InterPro" id="IPR013694">
    <property type="entry name" value="VIT"/>
</dbReference>
<feature type="region of interest" description="Disordered" evidence="3">
    <location>
        <begin position="1035"/>
        <end position="1066"/>
    </location>
</feature>
<dbReference type="OrthoDB" id="1729737at2759"/>
<keyword evidence="2" id="KW-0906">Nuclear pore complex</keyword>